<feature type="chain" id="PRO_5006914853" evidence="1">
    <location>
        <begin position="23"/>
        <end position="317"/>
    </location>
</feature>
<dbReference type="Pfam" id="PF13557">
    <property type="entry name" value="Phenol_MetA_deg"/>
    <property type="match status" value="1"/>
</dbReference>
<name>A0A0W0VJQ2_9GAMM</name>
<proteinExistence type="predicted"/>
<protein>
    <submittedName>
        <fullName evidence="2">Fe-S protein</fullName>
    </submittedName>
</protein>
<gene>
    <name evidence="2" type="ORF">Llon_1680</name>
</gene>
<dbReference type="InterPro" id="IPR025737">
    <property type="entry name" value="FApF"/>
</dbReference>
<dbReference type="Proteomes" id="UP000054997">
    <property type="component" value="Unassembled WGS sequence"/>
</dbReference>
<reference evidence="2 3" key="1">
    <citation type="submission" date="2015-11" db="EMBL/GenBank/DDBJ databases">
        <title>Genomic analysis of 38 Legionella species identifies large and diverse effector repertoires.</title>
        <authorList>
            <person name="Burstein D."/>
            <person name="Amaro F."/>
            <person name="Zusman T."/>
            <person name="Lifshitz Z."/>
            <person name="Cohen O."/>
            <person name="Gilbert J.A."/>
            <person name="Pupko T."/>
            <person name="Shuman H.A."/>
            <person name="Segal G."/>
        </authorList>
    </citation>
    <scope>NUCLEOTIDE SEQUENCE [LARGE SCALE GENOMIC DNA]</scope>
    <source>
        <strain evidence="2 3">ATCC 49505</strain>
    </source>
</reference>
<keyword evidence="1" id="KW-0732">Signal</keyword>
<dbReference type="OrthoDB" id="7240756at2"/>
<evidence type="ECO:0000313" key="2">
    <source>
        <dbReference type="EMBL" id="KTD20327.1"/>
    </source>
</evidence>
<sequence length="317" mass="35513">MFFISSFINILILLLLAMPAFADDPWFTGPLIAIPGKTIPPGHSFLVFFAPYTAISSKFNEKGERVAARHTRTFQANPLYTYGLAENLDVQFSVPYIFKQAEENHRRHIGDVSVLLGYQALRQQDSYLKPNLRITLQQIFPTGKFLALSPANEGSDGTGLGSYQTNLGFNFQHLLPIEGKHFLRSRFNLNYLYAQKVSIRGISVFGGTANTRGQIKPGNLYSIDISTEFSLTKHWVLVMESYYFSRGSAHFKGFPGLGPIGKEISLDQGKEYSLTFAPAIEYNFSAQYGIIAGIWFPVKGKNSPDFLSTIIAFNAYW</sequence>
<organism evidence="2 3">
    <name type="scientific">Legionella londiniensis</name>
    <dbReference type="NCBI Taxonomy" id="45068"/>
    <lineage>
        <taxon>Bacteria</taxon>
        <taxon>Pseudomonadati</taxon>
        <taxon>Pseudomonadota</taxon>
        <taxon>Gammaproteobacteria</taxon>
        <taxon>Legionellales</taxon>
        <taxon>Legionellaceae</taxon>
        <taxon>Legionella</taxon>
    </lineage>
</organism>
<dbReference type="STRING" id="45068.Llon_1680"/>
<accession>A0A0W0VJQ2</accession>
<evidence type="ECO:0000256" key="1">
    <source>
        <dbReference type="SAM" id="SignalP"/>
    </source>
</evidence>
<comment type="caution">
    <text evidence="2">The sequence shown here is derived from an EMBL/GenBank/DDBJ whole genome shotgun (WGS) entry which is preliminary data.</text>
</comment>
<dbReference type="AlphaFoldDB" id="A0A0W0VJQ2"/>
<dbReference type="EMBL" id="LNYK01000026">
    <property type="protein sequence ID" value="KTD20327.1"/>
    <property type="molecule type" value="Genomic_DNA"/>
</dbReference>
<evidence type="ECO:0000313" key="3">
    <source>
        <dbReference type="Proteomes" id="UP000054997"/>
    </source>
</evidence>
<keyword evidence="3" id="KW-1185">Reference proteome</keyword>
<feature type="signal peptide" evidence="1">
    <location>
        <begin position="1"/>
        <end position="22"/>
    </location>
</feature>
<dbReference type="RefSeq" id="WP_058529667.1">
    <property type="nucleotide sequence ID" value="NZ_CAAAHZ010000010.1"/>
</dbReference>
<dbReference type="PATRIC" id="fig|45068.5.peg.1820"/>